<gene>
    <name evidence="6" type="ORF">M3202_18935</name>
</gene>
<organism evidence="6 7">
    <name type="scientific">Halalkalibacter oceani</name>
    <dbReference type="NCBI Taxonomy" id="1653776"/>
    <lineage>
        <taxon>Bacteria</taxon>
        <taxon>Bacillati</taxon>
        <taxon>Bacillota</taxon>
        <taxon>Bacilli</taxon>
        <taxon>Bacillales</taxon>
        <taxon>Bacillaceae</taxon>
        <taxon>Halalkalibacter</taxon>
    </lineage>
</organism>
<feature type="coiled-coil region" evidence="4">
    <location>
        <begin position="271"/>
        <end position="298"/>
    </location>
</feature>
<feature type="region of interest" description="Disordered" evidence="5">
    <location>
        <begin position="25"/>
        <end position="44"/>
    </location>
</feature>
<dbReference type="RefSeq" id="WP_251224800.1">
    <property type="nucleotide sequence ID" value="NZ_JAMBOL010000029.1"/>
</dbReference>
<dbReference type="PROSITE" id="PS51257">
    <property type="entry name" value="PROKAR_LIPOPROTEIN"/>
    <property type="match status" value="1"/>
</dbReference>
<keyword evidence="4" id="KW-0175">Coiled coil</keyword>
<keyword evidence="2" id="KW-0813">Transport</keyword>
<reference evidence="6" key="1">
    <citation type="submission" date="2022-05" db="EMBL/GenBank/DDBJ databases">
        <title>Comparative Genomics of Spacecraft Associated Microbes.</title>
        <authorList>
            <person name="Tran M.T."/>
            <person name="Wright A."/>
            <person name="Seuylemezian A."/>
            <person name="Eisen J."/>
            <person name="Coil D."/>
        </authorList>
    </citation>
    <scope>NUCLEOTIDE SEQUENCE</scope>
    <source>
        <strain evidence="6">214.1.1</strain>
    </source>
</reference>
<keyword evidence="7" id="KW-1185">Reference proteome</keyword>
<proteinExistence type="inferred from homology"/>
<dbReference type="InterPro" id="IPR018389">
    <property type="entry name" value="DctP_fam"/>
</dbReference>
<accession>A0A9X2IR57</accession>
<dbReference type="InterPro" id="IPR038404">
    <property type="entry name" value="TRAP_DctP_sf"/>
</dbReference>
<dbReference type="Pfam" id="PF03480">
    <property type="entry name" value="DctP"/>
    <property type="match status" value="1"/>
</dbReference>
<evidence type="ECO:0000313" key="6">
    <source>
        <dbReference type="EMBL" id="MCM3716122.1"/>
    </source>
</evidence>
<comment type="caution">
    <text evidence="6">The sequence shown here is derived from an EMBL/GenBank/DDBJ whole genome shotgun (WGS) entry which is preliminary data.</text>
</comment>
<feature type="compositionally biased region" description="Low complexity" evidence="5">
    <location>
        <begin position="25"/>
        <end position="34"/>
    </location>
</feature>
<evidence type="ECO:0000256" key="1">
    <source>
        <dbReference type="ARBA" id="ARBA00009023"/>
    </source>
</evidence>
<evidence type="ECO:0000256" key="3">
    <source>
        <dbReference type="ARBA" id="ARBA00022729"/>
    </source>
</evidence>
<dbReference type="NCBIfam" id="NF037995">
    <property type="entry name" value="TRAP_S1"/>
    <property type="match status" value="1"/>
</dbReference>
<name>A0A9X2IR57_9BACI</name>
<dbReference type="PIRSF" id="PIRSF006470">
    <property type="entry name" value="DctB"/>
    <property type="match status" value="1"/>
</dbReference>
<keyword evidence="3" id="KW-0732">Signal</keyword>
<dbReference type="GO" id="GO:0030288">
    <property type="term" value="C:outer membrane-bounded periplasmic space"/>
    <property type="evidence" value="ECO:0007669"/>
    <property type="project" value="InterPro"/>
</dbReference>
<comment type="similarity">
    <text evidence="1">Belongs to the bacterial solute-binding protein 7 family.</text>
</comment>
<dbReference type="CDD" id="cd13675">
    <property type="entry name" value="PBP2_TRAP_SBP_like_5"/>
    <property type="match status" value="1"/>
</dbReference>
<dbReference type="EMBL" id="JAMBOL010000029">
    <property type="protein sequence ID" value="MCM3716122.1"/>
    <property type="molecule type" value="Genomic_DNA"/>
</dbReference>
<dbReference type="GO" id="GO:0055085">
    <property type="term" value="P:transmembrane transport"/>
    <property type="evidence" value="ECO:0007669"/>
    <property type="project" value="InterPro"/>
</dbReference>
<evidence type="ECO:0000313" key="7">
    <source>
        <dbReference type="Proteomes" id="UP001139179"/>
    </source>
</evidence>
<sequence length="350" mass="38440">MMKKGFAFLLLLGVVLGTLIGCNSSEGNSQSGGSENDDSSSEGTAEAQIISVALTLSENSSLYETWEKFGEVVEAESDGLLTVEIYPNGEKGNDRESIEGVQVGTITATAPSTAPVAGFDETYSVFDLPFLFKDRETAYNVLDGTVGQEMLDRLENIGMKGLGYWENGYRNLTNSKLPVRTPEDVEGLKIRTMENNMHLETWKLLGANPTPMAWADVYVSLQQGALDGQENPLSIIYDQKVYEVNDYVTLTGHVYSPFVVLFNKQFYDGLSPDLQAAIETAMEEAKQANRQLVLEEEDEIKASLAETGMEVIELTAEEKAAFQEATLPIYDQFSDVIGAELVEQMLEAVK</sequence>
<dbReference type="Proteomes" id="UP001139179">
    <property type="component" value="Unassembled WGS sequence"/>
</dbReference>
<evidence type="ECO:0000256" key="5">
    <source>
        <dbReference type="SAM" id="MobiDB-lite"/>
    </source>
</evidence>
<dbReference type="PANTHER" id="PTHR33376">
    <property type="match status" value="1"/>
</dbReference>
<dbReference type="InterPro" id="IPR004682">
    <property type="entry name" value="TRAP_DctP"/>
</dbReference>
<dbReference type="Gene3D" id="3.40.190.170">
    <property type="entry name" value="Bacterial extracellular solute-binding protein, family 7"/>
    <property type="match status" value="1"/>
</dbReference>
<dbReference type="AlphaFoldDB" id="A0A9X2IR57"/>
<protein>
    <submittedName>
        <fullName evidence="6">TRAP transporter substrate-binding protein</fullName>
    </submittedName>
</protein>
<evidence type="ECO:0000256" key="4">
    <source>
        <dbReference type="SAM" id="Coils"/>
    </source>
</evidence>
<dbReference type="PANTHER" id="PTHR33376:SF7">
    <property type="entry name" value="C4-DICARBOXYLATE-BINDING PROTEIN DCTB"/>
    <property type="match status" value="1"/>
</dbReference>
<evidence type="ECO:0000256" key="2">
    <source>
        <dbReference type="ARBA" id="ARBA00022448"/>
    </source>
</evidence>
<dbReference type="NCBIfam" id="TIGR00787">
    <property type="entry name" value="dctP"/>
    <property type="match status" value="1"/>
</dbReference>